<proteinExistence type="predicted"/>
<evidence type="ECO:0000259" key="3">
    <source>
        <dbReference type="Pfam" id="PF13843"/>
    </source>
</evidence>
<feature type="domain" description="PiggyBac transposable element-derived protein" evidence="3">
    <location>
        <begin position="394"/>
        <end position="549"/>
    </location>
</feature>
<dbReference type="PANTHER" id="PTHR46599">
    <property type="entry name" value="PIGGYBAC TRANSPOSABLE ELEMENT-DERIVED PROTEIN 4"/>
    <property type="match status" value="1"/>
</dbReference>
<dbReference type="AlphaFoldDB" id="A0AAV4GGX4"/>
<protein>
    <submittedName>
        <fullName evidence="4">PiggyBac transposable element-derived protein 4-like</fullName>
    </submittedName>
</protein>
<feature type="transmembrane region" description="Helical" evidence="2">
    <location>
        <begin position="615"/>
        <end position="635"/>
    </location>
</feature>
<evidence type="ECO:0000313" key="5">
    <source>
        <dbReference type="Proteomes" id="UP000762676"/>
    </source>
</evidence>
<gene>
    <name evidence="4" type="ORF">ElyMa_000674600</name>
</gene>
<dbReference type="Proteomes" id="UP000762676">
    <property type="component" value="Unassembled WGS sequence"/>
</dbReference>
<keyword evidence="5" id="KW-1185">Reference proteome</keyword>
<sequence>MDDLSALRSALVRDDFAVVNQLRDKHQRRLQNELHGTASSFNSLVDDPIAKVLLAPLTSGLRPEETPGYGNCFFNAASIALVGNSTLSSTLRLLTAAEIARCDFNYFLHPIIDTSLSTASCGHHKDTHVSMIISDEEIETLQRTPGDKAALHKLAILTAGNGYWAGLMHFLALSNVTGYRVKSVYPDIDNLCPHMTSLLNRSLEPPHGKEVDEIAIMWSTLQPPVRNGIFQPNHFVALIKDDFESDDDIYNEKKFAILDPALLVPSGQDSLEPTSEWEPDEHVPLKQVKTSPGFAMNDSTVWESEDEVPLVAMMRQELGLSDSDDDVSVSGSVNSSKSVSDDSSGEDGDGESDKTCNLDSGLQWQAPFRNIRKKPFLGNMPGPKIILAEDSKESDLFLSFLQEDFFKNTANASNKYTQVYGINRHLFDKDIRMYIGIRIIMGLDPKPCLDDYWSTDTCLRNAFISKTISKAYYKSINRLFHVDEPKNNHASSLERVNELLSTLKEKSKDFYNLHENVSIDEAMIKFHGKHSGVVGAPNKPPKGVTKFILSLMDTLDIYLILSATLSRKIRSSKGWQTVDLKTVESIVQYNKHMGGADRHDHLRSNYTIQRPGHRWWKYFVWFLMAVALVNAYILYKTLKDKKISHKQFRLAVACQLVGGYTVRSNRARQSDSALLDKNPIQNHERTSFIGRPRVCRLCSKRKIKTRSGCLKDTRDGCLQCQVHLHKDCFRPYHEEACASLPVTATTMSDAVTQTENACSTPQTAFSRKPIIQTPSRLRKSPRKIKLKPHVYNT</sequence>
<feature type="domain" description="PiggyBac transposable element-derived protein" evidence="3">
    <location>
        <begin position="563"/>
        <end position="632"/>
    </location>
</feature>
<dbReference type="InterPro" id="IPR029526">
    <property type="entry name" value="PGBD"/>
</dbReference>
<accession>A0AAV4GGX4</accession>
<reference evidence="4 5" key="1">
    <citation type="journal article" date="2021" name="Elife">
        <title>Chloroplast acquisition without the gene transfer in kleptoplastic sea slugs, Plakobranchus ocellatus.</title>
        <authorList>
            <person name="Maeda T."/>
            <person name="Takahashi S."/>
            <person name="Yoshida T."/>
            <person name="Shimamura S."/>
            <person name="Takaki Y."/>
            <person name="Nagai Y."/>
            <person name="Toyoda A."/>
            <person name="Suzuki Y."/>
            <person name="Arimoto A."/>
            <person name="Ishii H."/>
            <person name="Satoh N."/>
            <person name="Nishiyama T."/>
            <person name="Hasebe M."/>
            <person name="Maruyama T."/>
            <person name="Minagawa J."/>
            <person name="Obokata J."/>
            <person name="Shigenobu S."/>
        </authorList>
    </citation>
    <scope>NUCLEOTIDE SEQUENCE [LARGE SCALE GENOMIC DNA]</scope>
</reference>
<feature type="region of interest" description="Disordered" evidence="1">
    <location>
        <begin position="321"/>
        <end position="359"/>
    </location>
</feature>
<dbReference type="Pfam" id="PF13843">
    <property type="entry name" value="DDE_Tnp_1_7"/>
    <property type="match status" value="2"/>
</dbReference>
<dbReference type="EMBL" id="BMAT01001391">
    <property type="protein sequence ID" value="GFR84564.1"/>
    <property type="molecule type" value="Genomic_DNA"/>
</dbReference>
<comment type="caution">
    <text evidence="4">The sequence shown here is derived from an EMBL/GenBank/DDBJ whole genome shotgun (WGS) entry which is preliminary data.</text>
</comment>
<evidence type="ECO:0000256" key="1">
    <source>
        <dbReference type="SAM" id="MobiDB-lite"/>
    </source>
</evidence>
<name>A0AAV4GGX4_9GAST</name>
<feature type="compositionally biased region" description="Low complexity" evidence="1">
    <location>
        <begin position="328"/>
        <end position="342"/>
    </location>
</feature>
<keyword evidence="2" id="KW-1133">Transmembrane helix</keyword>
<evidence type="ECO:0000256" key="2">
    <source>
        <dbReference type="SAM" id="Phobius"/>
    </source>
</evidence>
<keyword evidence="2" id="KW-0472">Membrane</keyword>
<dbReference type="PANTHER" id="PTHR46599:SF3">
    <property type="entry name" value="PIGGYBAC TRANSPOSABLE ELEMENT-DERIVED PROTEIN 4"/>
    <property type="match status" value="1"/>
</dbReference>
<organism evidence="4 5">
    <name type="scientific">Elysia marginata</name>
    <dbReference type="NCBI Taxonomy" id="1093978"/>
    <lineage>
        <taxon>Eukaryota</taxon>
        <taxon>Metazoa</taxon>
        <taxon>Spiralia</taxon>
        <taxon>Lophotrochozoa</taxon>
        <taxon>Mollusca</taxon>
        <taxon>Gastropoda</taxon>
        <taxon>Heterobranchia</taxon>
        <taxon>Euthyneura</taxon>
        <taxon>Panpulmonata</taxon>
        <taxon>Sacoglossa</taxon>
        <taxon>Placobranchoidea</taxon>
        <taxon>Plakobranchidae</taxon>
        <taxon>Elysia</taxon>
    </lineage>
</organism>
<keyword evidence="2" id="KW-0812">Transmembrane</keyword>
<evidence type="ECO:0000313" key="4">
    <source>
        <dbReference type="EMBL" id="GFR84564.1"/>
    </source>
</evidence>
<feature type="region of interest" description="Disordered" evidence="1">
    <location>
        <begin position="267"/>
        <end position="286"/>
    </location>
</feature>